<gene>
    <name evidence="3" type="ORF">SAMN04487988_107162</name>
</gene>
<proteinExistence type="predicted"/>
<keyword evidence="4" id="KW-1185">Reference proteome</keyword>
<feature type="domain" description="Secretion system C-terminal sorting" evidence="2">
    <location>
        <begin position="160"/>
        <end position="236"/>
    </location>
</feature>
<dbReference type="InterPro" id="IPR026444">
    <property type="entry name" value="Secre_tail"/>
</dbReference>
<reference evidence="4" key="1">
    <citation type="submission" date="2016-10" db="EMBL/GenBank/DDBJ databases">
        <authorList>
            <person name="Varghese N."/>
            <person name="Submissions S."/>
        </authorList>
    </citation>
    <scope>NUCLEOTIDE SEQUENCE [LARGE SCALE GENOMIC DNA]</scope>
    <source>
        <strain evidence="4">DSM 19315</strain>
    </source>
</reference>
<dbReference type="Pfam" id="PF18962">
    <property type="entry name" value="Por_Secre_tail"/>
    <property type="match status" value="1"/>
</dbReference>
<name>A0A1I2UG74_9BACT</name>
<dbReference type="AlphaFoldDB" id="A0A1I2UG74"/>
<evidence type="ECO:0000259" key="2">
    <source>
        <dbReference type="Pfam" id="PF18962"/>
    </source>
</evidence>
<dbReference type="OrthoDB" id="1522390at2"/>
<organism evidence="3 4">
    <name type="scientific">Algoriphagus hitonicola</name>
    <dbReference type="NCBI Taxonomy" id="435880"/>
    <lineage>
        <taxon>Bacteria</taxon>
        <taxon>Pseudomonadati</taxon>
        <taxon>Bacteroidota</taxon>
        <taxon>Cytophagia</taxon>
        <taxon>Cytophagales</taxon>
        <taxon>Cyclobacteriaceae</taxon>
        <taxon>Algoriphagus</taxon>
    </lineage>
</organism>
<keyword evidence="1" id="KW-0732">Signal</keyword>
<feature type="chain" id="PRO_5011704589" evidence="1">
    <location>
        <begin position="22"/>
        <end position="238"/>
    </location>
</feature>
<evidence type="ECO:0000313" key="4">
    <source>
        <dbReference type="Proteomes" id="UP000199642"/>
    </source>
</evidence>
<dbReference type="Proteomes" id="UP000199642">
    <property type="component" value="Unassembled WGS sequence"/>
</dbReference>
<dbReference type="NCBIfam" id="TIGR04183">
    <property type="entry name" value="Por_Secre_tail"/>
    <property type="match status" value="1"/>
</dbReference>
<sequence length="238" mass="27170">MNKIFKLFTWLMLSLPFMVEAQDIRVLSENLEFVGDIGSSQRKSILIQNESDRAKTFYLKNIRGSIGSSQNMKICVGEQCFDVKRDLAKVKLTMEPGEIITDVYVEFSLGIAETRGSFDLFFVNVDNIRDAFLVEAQYDVTNPERKVDEFDYEALSLSDVYPNPSNRVAHFDYLIKNRSAVAKISINSFIGNPVAEYELDPERTTLQVNVSDLNPGVYFYTLFVDNKNIVTKKLVVKK</sequence>
<evidence type="ECO:0000313" key="3">
    <source>
        <dbReference type="EMBL" id="SFG74657.1"/>
    </source>
</evidence>
<dbReference type="EMBL" id="FOPC01000007">
    <property type="protein sequence ID" value="SFG74657.1"/>
    <property type="molecule type" value="Genomic_DNA"/>
</dbReference>
<dbReference type="STRING" id="435880.SAMN04487988_107162"/>
<protein>
    <submittedName>
        <fullName evidence="3">Por secretion system C-terminal sorting domain-containing protein</fullName>
    </submittedName>
</protein>
<accession>A0A1I2UG74</accession>
<dbReference type="RefSeq" id="WP_092791690.1">
    <property type="nucleotide sequence ID" value="NZ_FOPC01000007.1"/>
</dbReference>
<evidence type="ECO:0000256" key="1">
    <source>
        <dbReference type="SAM" id="SignalP"/>
    </source>
</evidence>
<feature type="signal peptide" evidence="1">
    <location>
        <begin position="1"/>
        <end position="21"/>
    </location>
</feature>